<gene>
    <name evidence="2" type="primary">LOC123121523</name>
</gene>
<dbReference type="Gramene" id="TraesCS1B03G0513400.1">
    <property type="protein sequence ID" value="TraesCS1B03G0513400.1.CDS"/>
    <property type="gene ID" value="TraesCS1B03G0513400"/>
</dbReference>
<reference evidence="2" key="2">
    <citation type="submission" date="2018-10" db="UniProtKB">
        <authorList>
            <consortium name="EnsemblPlants"/>
        </authorList>
    </citation>
    <scope>IDENTIFICATION</scope>
</reference>
<dbReference type="OrthoDB" id="665770at2759"/>
<proteinExistence type="predicted"/>
<dbReference type="EnsemblPlants" id="TraesCS1B02G173500.1">
    <property type="protein sequence ID" value="TraesCS1B02G173500.1"/>
    <property type="gene ID" value="TraesCS1B02G173500"/>
</dbReference>
<dbReference type="Gramene" id="TraesCS1B02G173500.1">
    <property type="protein sequence ID" value="TraesCS1B02G173500.1"/>
    <property type="gene ID" value="TraesCS1B02G173500"/>
</dbReference>
<dbReference type="OMA" id="WRPDCEV"/>
<evidence type="ECO:0000259" key="1">
    <source>
        <dbReference type="Pfam" id="PF07762"/>
    </source>
</evidence>
<dbReference type="InterPro" id="IPR011676">
    <property type="entry name" value="DUF1618"/>
</dbReference>
<evidence type="ECO:0000313" key="2">
    <source>
        <dbReference type="EnsemblPlants" id="TraesCS1B02G173500.1"/>
    </source>
</evidence>
<dbReference type="Proteomes" id="UP000019116">
    <property type="component" value="Chromosome 1B"/>
</dbReference>
<dbReference type="PANTHER" id="PTHR33074">
    <property type="entry name" value="EXPRESSED PROTEIN-RELATED"/>
    <property type="match status" value="1"/>
</dbReference>
<sequence>MRCYIAYLRNDTTAWGATSSGLPIQVTLRAACPPLLSYLCVHCPGLTFIRSAPRVVATDADLVLLRVPINPTAPIDVRSWEYFLYRPRAHQLDLLPNPHPRSFHDSATALLSREDGAWYAVAALSGCCPVYEGNSDSIIGWDFHLHLYRSSDSEGWITMPMSVEELLRDKLAPLPGGVADDMLYHETTKTLTIGGERGKVAWVDLWRGIFLCDVLSERPVFQDIPLPVPARGNWGRLLQQCDPNYIRDVTISRHKDTIKYIEMEIWSPKKLMKTPDSYLEWVHGKPTVTEVIPAGWKATTWSLPVPVGSFTDWQPDCEVEVKDVTMDASDQHHYNLLSELSGSDTAPTLQNLPMAYPTISIDGDIVYLFSSTKTRHMEKLELVIAVDLRNKTFRGVAELDVQNNYVVKPAFCTSEICIYLRKSAGTSVELKRTKREAVKPVGKKEGKPTRVHVNELTCRRRPVKKSVLEVVKLLEATW</sequence>
<keyword evidence="3" id="KW-1185">Reference proteome</keyword>
<dbReference type="AlphaFoldDB" id="A0A3B5YWX6"/>
<dbReference type="PaxDb" id="4565-Traes_1BL_59110AEAE.1"/>
<evidence type="ECO:0000313" key="3">
    <source>
        <dbReference type="Proteomes" id="UP000019116"/>
    </source>
</evidence>
<protein>
    <recommendedName>
        <fullName evidence="1">DUF1618 domain-containing protein</fullName>
    </recommendedName>
</protein>
<organism evidence="2">
    <name type="scientific">Triticum aestivum</name>
    <name type="common">Wheat</name>
    <dbReference type="NCBI Taxonomy" id="4565"/>
    <lineage>
        <taxon>Eukaryota</taxon>
        <taxon>Viridiplantae</taxon>
        <taxon>Streptophyta</taxon>
        <taxon>Embryophyta</taxon>
        <taxon>Tracheophyta</taxon>
        <taxon>Spermatophyta</taxon>
        <taxon>Magnoliopsida</taxon>
        <taxon>Liliopsida</taxon>
        <taxon>Poales</taxon>
        <taxon>Poaceae</taxon>
        <taxon>BOP clade</taxon>
        <taxon>Pooideae</taxon>
        <taxon>Triticodae</taxon>
        <taxon>Triticeae</taxon>
        <taxon>Triticinae</taxon>
        <taxon>Triticum</taxon>
    </lineage>
</organism>
<name>A0A3B5YWX6_WHEAT</name>
<reference evidence="2" key="1">
    <citation type="submission" date="2018-08" db="EMBL/GenBank/DDBJ databases">
        <authorList>
            <person name="Rossello M."/>
        </authorList>
    </citation>
    <scope>NUCLEOTIDE SEQUENCE [LARGE SCALE GENOMIC DNA]</scope>
    <source>
        <strain evidence="2">cv. Chinese Spring</strain>
    </source>
</reference>
<dbReference type="Pfam" id="PF07762">
    <property type="entry name" value="DUF1618"/>
    <property type="match status" value="1"/>
</dbReference>
<dbReference type="PANTHER" id="PTHR33074:SF113">
    <property type="entry name" value="DUF1618 DOMAIN-CONTAINING PROTEIN"/>
    <property type="match status" value="1"/>
</dbReference>
<accession>A0A3B5YWX6</accession>
<feature type="domain" description="DUF1618" evidence="1">
    <location>
        <begin position="202"/>
        <end position="367"/>
    </location>
</feature>